<keyword evidence="2" id="KW-0472">Membrane</keyword>
<evidence type="ECO:0000313" key="3">
    <source>
        <dbReference type="EMBL" id="PRW45394.1"/>
    </source>
</evidence>
<dbReference type="EMBL" id="LHPG02000011">
    <property type="protein sequence ID" value="PRW45394.1"/>
    <property type="molecule type" value="Genomic_DNA"/>
</dbReference>
<feature type="compositionally biased region" description="Pro residues" evidence="1">
    <location>
        <begin position="48"/>
        <end position="64"/>
    </location>
</feature>
<evidence type="ECO:0000313" key="4">
    <source>
        <dbReference type="Proteomes" id="UP000239899"/>
    </source>
</evidence>
<accession>A0A2P6TM32</accession>
<gene>
    <name evidence="3" type="ORF">C2E21_6044</name>
</gene>
<organism evidence="3 4">
    <name type="scientific">Chlorella sorokiniana</name>
    <name type="common">Freshwater green alga</name>
    <dbReference type="NCBI Taxonomy" id="3076"/>
    <lineage>
        <taxon>Eukaryota</taxon>
        <taxon>Viridiplantae</taxon>
        <taxon>Chlorophyta</taxon>
        <taxon>core chlorophytes</taxon>
        <taxon>Trebouxiophyceae</taxon>
        <taxon>Chlorellales</taxon>
        <taxon>Chlorellaceae</taxon>
        <taxon>Chlorella clade</taxon>
        <taxon>Chlorella</taxon>
    </lineage>
</organism>
<sequence>MCDGLSPVGLVTVIFLILFFWPLAWLPCVMPECFEQQQRPVFGWPAQAPQPPSGAAPAGFPPAPGYSGAAGCPPASGQQA</sequence>
<proteinExistence type="predicted"/>
<reference evidence="3 4" key="1">
    <citation type="journal article" date="2018" name="Plant J.">
        <title>Genome sequences of Chlorella sorokiniana UTEX 1602 and Micractinium conductrix SAG 241.80: implications to maltose excretion by a green alga.</title>
        <authorList>
            <person name="Arriola M.B."/>
            <person name="Velmurugan N."/>
            <person name="Zhang Y."/>
            <person name="Plunkett M.H."/>
            <person name="Hondzo H."/>
            <person name="Barney B.M."/>
        </authorList>
    </citation>
    <scope>NUCLEOTIDE SEQUENCE [LARGE SCALE GENOMIC DNA]</scope>
    <source>
        <strain evidence="4">UTEX 1602</strain>
    </source>
</reference>
<dbReference type="AlphaFoldDB" id="A0A2P6TM32"/>
<evidence type="ECO:0000256" key="2">
    <source>
        <dbReference type="SAM" id="Phobius"/>
    </source>
</evidence>
<feature type="transmembrane region" description="Helical" evidence="2">
    <location>
        <begin position="6"/>
        <end position="29"/>
    </location>
</feature>
<dbReference type="Proteomes" id="UP000239899">
    <property type="component" value="Unassembled WGS sequence"/>
</dbReference>
<protein>
    <submittedName>
        <fullName evidence="3">Arsenite-resistant asr2</fullName>
    </submittedName>
</protein>
<feature type="region of interest" description="Disordered" evidence="1">
    <location>
        <begin position="44"/>
        <end position="80"/>
    </location>
</feature>
<evidence type="ECO:0000256" key="1">
    <source>
        <dbReference type="SAM" id="MobiDB-lite"/>
    </source>
</evidence>
<comment type="caution">
    <text evidence="3">The sequence shown here is derived from an EMBL/GenBank/DDBJ whole genome shotgun (WGS) entry which is preliminary data.</text>
</comment>
<keyword evidence="2" id="KW-0812">Transmembrane</keyword>
<keyword evidence="2" id="KW-1133">Transmembrane helix</keyword>
<keyword evidence="4" id="KW-1185">Reference proteome</keyword>
<name>A0A2P6TM32_CHLSO</name>
<dbReference type="OrthoDB" id="2019198at2759"/>
<feature type="compositionally biased region" description="Low complexity" evidence="1">
    <location>
        <begin position="65"/>
        <end position="80"/>
    </location>
</feature>